<proteinExistence type="inferred from homology"/>
<comment type="cofactor">
    <cofactor evidence="1 4">
        <name>pyridoxal 5'-phosphate</name>
        <dbReference type="ChEBI" id="CHEBI:597326"/>
    </cofactor>
</comment>
<evidence type="ECO:0000256" key="4">
    <source>
        <dbReference type="RuleBase" id="RU004504"/>
    </source>
</evidence>
<dbReference type="InterPro" id="IPR015422">
    <property type="entry name" value="PyrdxlP-dep_Trfase_small"/>
</dbReference>
<comment type="similarity">
    <text evidence="3">Belongs to the class-V pyridoxal-phosphate-dependent aminotransferase family.</text>
</comment>
<dbReference type="InterPro" id="IPR015421">
    <property type="entry name" value="PyrdxlP-dep_Trfase_major"/>
</dbReference>
<dbReference type="InterPro" id="IPR000192">
    <property type="entry name" value="Aminotrans_V_dom"/>
</dbReference>
<gene>
    <name evidence="6" type="ORF">CHYS00102_LOCUS24478</name>
</gene>
<evidence type="ECO:0000256" key="3">
    <source>
        <dbReference type="RuleBase" id="RU004075"/>
    </source>
</evidence>
<organism evidence="6">
    <name type="scientific">Corethron hystrix</name>
    <dbReference type="NCBI Taxonomy" id="216773"/>
    <lineage>
        <taxon>Eukaryota</taxon>
        <taxon>Sar</taxon>
        <taxon>Stramenopiles</taxon>
        <taxon>Ochrophyta</taxon>
        <taxon>Bacillariophyta</taxon>
        <taxon>Coscinodiscophyceae</taxon>
        <taxon>Corethrophycidae</taxon>
        <taxon>Corethrales</taxon>
        <taxon>Corethraceae</taxon>
        <taxon>Corethron</taxon>
    </lineage>
</organism>
<dbReference type="InterPro" id="IPR020578">
    <property type="entry name" value="Aminotrans_V_PyrdxlP_BS"/>
</dbReference>
<dbReference type="EMBL" id="HBFR01033530">
    <property type="protein sequence ID" value="CAD8897264.1"/>
    <property type="molecule type" value="Transcribed_RNA"/>
</dbReference>
<dbReference type="AlphaFoldDB" id="A0A7S1BV24"/>
<dbReference type="SUPFAM" id="SSF53383">
    <property type="entry name" value="PLP-dependent transferases"/>
    <property type="match status" value="1"/>
</dbReference>
<dbReference type="PROSITE" id="PS00595">
    <property type="entry name" value="AA_TRANSFER_CLASS_5"/>
    <property type="match status" value="1"/>
</dbReference>
<evidence type="ECO:0000259" key="5">
    <source>
        <dbReference type="Pfam" id="PF00266"/>
    </source>
</evidence>
<protein>
    <recommendedName>
        <fullName evidence="5">Aminotransferase class V domain-containing protein</fullName>
    </recommendedName>
</protein>
<evidence type="ECO:0000256" key="1">
    <source>
        <dbReference type="ARBA" id="ARBA00001933"/>
    </source>
</evidence>
<evidence type="ECO:0000313" key="6">
    <source>
        <dbReference type="EMBL" id="CAD8897264.1"/>
    </source>
</evidence>
<keyword evidence="2" id="KW-0663">Pyridoxal phosphate</keyword>
<evidence type="ECO:0000256" key="2">
    <source>
        <dbReference type="ARBA" id="ARBA00022898"/>
    </source>
</evidence>
<dbReference type="PANTHER" id="PTHR43586:SF24">
    <property type="entry name" value="BLR4730 PROTEIN"/>
    <property type="match status" value="1"/>
</dbReference>
<feature type="domain" description="Aminotransferase class V" evidence="5">
    <location>
        <begin position="2"/>
        <end position="300"/>
    </location>
</feature>
<name>A0A7S1BV24_9STRA</name>
<dbReference type="PANTHER" id="PTHR43586">
    <property type="entry name" value="CYSTEINE DESULFURASE"/>
    <property type="match status" value="1"/>
</dbReference>
<dbReference type="Pfam" id="PF00266">
    <property type="entry name" value="Aminotran_5"/>
    <property type="match status" value="1"/>
</dbReference>
<dbReference type="Gene3D" id="3.90.1150.10">
    <property type="entry name" value="Aspartate Aminotransferase, domain 1"/>
    <property type="match status" value="1"/>
</dbReference>
<sequence length="311" mass="34529">MREVASRRGASVITCPSTPCGTVDIKAFQSLLYSLDSRIIIVCMTHVPTNCGAVNDLEGIGKAIEKCNIERREQRSGKEIMFIVDACQSVGQRCVSVDELRCHVLTATGRKYLRGPRGTGFLYVRKRLADRLVPSHVDHFGAPVVKEIVPGNLCASSPEDVAYKYRDGARRFEFWERSVSNVLGLGAAVDHFMEVGVHFVERRCKELALTLSRNLKDHLGDRVSIYYDPENGIGDYCGIMTFSVGDFDAHEVKAYLLQEGGFTTSVVPETSTPLYSSRTGCGDLVRVSLSYFNTDDEIKAMCFLLKEMVES</sequence>
<accession>A0A7S1BV24</accession>
<reference evidence="6" key="1">
    <citation type="submission" date="2021-01" db="EMBL/GenBank/DDBJ databases">
        <authorList>
            <person name="Corre E."/>
            <person name="Pelletier E."/>
            <person name="Niang G."/>
            <person name="Scheremetjew M."/>
            <person name="Finn R."/>
            <person name="Kale V."/>
            <person name="Holt S."/>
            <person name="Cochrane G."/>
            <person name="Meng A."/>
            <person name="Brown T."/>
            <person name="Cohen L."/>
        </authorList>
    </citation>
    <scope>NUCLEOTIDE SEQUENCE</scope>
    <source>
        <strain evidence="6">308</strain>
    </source>
</reference>
<dbReference type="InterPro" id="IPR015424">
    <property type="entry name" value="PyrdxlP-dep_Trfase"/>
</dbReference>
<dbReference type="Gene3D" id="3.40.640.10">
    <property type="entry name" value="Type I PLP-dependent aspartate aminotransferase-like (Major domain)"/>
    <property type="match status" value="1"/>
</dbReference>